<evidence type="ECO:0000259" key="5">
    <source>
        <dbReference type="PROSITE" id="PS50275"/>
    </source>
</evidence>
<name>A0A7J6PLX0_PEROL</name>
<gene>
    <name evidence="6" type="ORF">FOZ60_011766</name>
</gene>
<dbReference type="Pfam" id="PF02383">
    <property type="entry name" value="Syja_N"/>
    <property type="match status" value="1"/>
</dbReference>
<dbReference type="PANTHER" id="PTHR45662:SF2">
    <property type="entry name" value="PHOSPHATIDYLINOSITOL-3-PHOSPHATASE SAC1"/>
    <property type="match status" value="1"/>
</dbReference>
<evidence type="ECO:0000313" key="6">
    <source>
        <dbReference type="EMBL" id="KAF4697093.1"/>
    </source>
</evidence>
<evidence type="ECO:0000256" key="4">
    <source>
        <dbReference type="SAM" id="MobiDB-lite"/>
    </source>
</evidence>
<dbReference type="InterPro" id="IPR036691">
    <property type="entry name" value="Endo/exonu/phosph_ase_sf"/>
</dbReference>
<dbReference type="EMBL" id="JABANP010000005">
    <property type="protein sequence ID" value="KAF4697093.1"/>
    <property type="molecule type" value="Genomic_DNA"/>
</dbReference>
<dbReference type="GO" id="GO:0043812">
    <property type="term" value="F:phosphatidylinositol-4-phosphate phosphatase activity"/>
    <property type="evidence" value="ECO:0007669"/>
    <property type="project" value="TreeGrafter"/>
</dbReference>
<dbReference type="AlphaFoldDB" id="A0A7J6PLX0"/>
<feature type="compositionally biased region" description="Basic and acidic residues" evidence="4">
    <location>
        <begin position="547"/>
        <end position="562"/>
    </location>
</feature>
<evidence type="ECO:0000256" key="3">
    <source>
        <dbReference type="ARBA" id="ARBA00013044"/>
    </source>
</evidence>
<protein>
    <recommendedName>
        <fullName evidence="3">phosphoinositide 5-phosphatase</fullName>
        <ecNumber evidence="3">3.1.3.36</ecNumber>
    </recommendedName>
</protein>
<dbReference type="PROSITE" id="PS50275">
    <property type="entry name" value="SAC"/>
    <property type="match status" value="1"/>
</dbReference>
<comment type="similarity">
    <text evidence="2">In the central section; belongs to the inositol 1,4,5-trisphosphate 5-phosphatase family.</text>
</comment>
<dbReference type="GO" id="GO:0004439">
    <property type="term" value="F:phosphatidylinositol-4,5-bisphosphate 5-phosphatase activity"/>
    <property type="evidence" value="ECO:0007669"/>
    <property type="project" value="UniProtKB-EC"/>
</dbReference>
<dbReference type="Proteomes" id="UP000541610">
    <property type="component" value="Unassembled WGS sequence"/>
</dbReference>
<feature type="compositionally biased region" description="Polar residues" evidence="4">
    <location>
        <begin position="7"/>
        <end position="19"/>
    </location>
</feature>
<feature type="region of interest" description="Disordered" evidence="4">
    <location>
        <begin position="950"/>
        <end position="1034"/>
    </location>
</feature>
<dbReference type="SMART" id="SM00128">
    <property type="entry name" value="IPPc"/>
    <property type="match status" value="1"/>
</dbReference>
<dbReference type="GO" id="GO:0046856">
    <property type="term" value="P:phosphatidylinositol dephosphorylation"/>
    <property type="evidence" value="ECO:0007669"/>
    <property type="project" value="InterPro"/>
</dbReference>
<dbReference type="Pfam" id="PF22669">
    <property type="entry name" value="Exo_endo_phos2"/>
    <property type="match status" value="1"/>
</dbReference>
<dbReference type="Gene3D" id="3.60.10.10">
    <property type="entry name" value="Endonuclease/exonuclease/phosphatase"/>
    <property type="match status" value="1"/>
</dbReference>
<dbReference type="SUPFAM" id="SSF56219">
    <property type="entry name" value="DNase I-like"/>
    <property type="match status" value="1"/>
</dbReference>
<feature type="region of interest" description="Disordered" evidence="4">
    <location>
        <begin position="538"/>
        <end position="604"/>
    </location>
</feature>
<feature type="region of interest" description="Disordered" evidence="4">
    <location>
        <begin position="1054"/>
        <end position="1084"/>
    </location>
</feature>
<sequence>MDWTPVNWPSQGVASQNTEGEWPSITEGSSSAPGTGNTSLGYSIAICERSIVIRHVDSPKETLVLDNRKVGSAHVVEAGQHKDMVLDEMQATAVLGTVVCSCPESPAGTGGHVIMEVQNTRCIPYRARRYATTTTDQSTRQSAGVSSVGQAAPGVSQPDDNILPDVIAKRVERLISGGGFYYCRTYDITHGQQWHAEHNEQGIWDTADPLYCWNRAMTINMLGTSHPFHGVDQWCTPLMQGSVCGPATVARGYQVMLIGRRSCARAGTRYHHRGIDDDGHVANYVETEMLVLREGREIVAAHTQIRGSIPAFWQQEGSTMKLDITRNARLSASAYDKHIQGILDRYGPHGCLFVNLLATGKGQEQRLTDALKDIMDESHFADDGVFSILDFDFHKMVKEQDVDAVLDTIVSSGEAKALEFQWWQPSTHKEQVGVIRTNCLDCLDRTNAGQLAFSCFILRKILAGLGVKYDDYGDPKKVLTTLWAEHGDQISMHYTGTGSVLTELVTTGQSSWQNSMQQMLRSANRYVKNNFGEDRDRQSAIDASLTLRRDLTTSGKQSRDNRQSTSSSSSLAGGGPMEKATESTLETSSNAEDDSSEPSSTTADTAECSKLSIWVGTWNINASRAWNGEDLADWLRLSYHHHHHHSTNSTDDEDSYLRDVYIIGMQEFVDLDATAILKRGFRMMTSKFEGETEHEVRRAQFNRVLCSLFDNYQKKQGIPRQDRVHYTEYGLGNHWLERYLMCILRKIKGGLGGAHGNKGGVLLSMKLHNTLISMCSVHLEAGERMMDIRNEQLHMITSEYRQQVREQYTTMGQPLQRRVLFLLGDFNFRLNCDRDTAVALLDTGDFERLAQYDQYYQGECTDTTLVECNEGKISNFMPTYKFEPETMQLAVNRCPSWCDRIFYQCTPHRALVNETYQSHHRYTSSDHKPVSATFKLAVDLPTVRSPVRVKRRPARMSVPCSTTRPPAQQTNRLSNTSSAPEVDLLSWVSEPEIKRRLSRDGSGGGAASPTNNLTDDYFGPFESATPSSSEMGKPNRLVEDDYVVVDDNFFACSSSNEGTVRDLRSERQAPPQGDTAEGPPDLLL</sequence>
<accession>A0A7J6PLX0</accession>
<dbReference type="GO" id="GO:0005783">
    <property type="term" value="C:endoplasmic reticulum"/>
    <property type="evidence" value="ECO:0007669"/>
    <property type="project" value="TreeGrafter"/>
</dbReference>
<feature type="compositionally biased region" description="Polar residues" evidence="4">
    <location>
        <begin position="959"/>
        <end position="979"/>
    </location>
</feature>
<organism evidence="6 7">
    <name type="scientific">Perkinsus olseni</name>
    <name type="common">Perkinsus atlanticus</name>
    <dbReference type="NCBI Taxonomy" id="32597"/>
    <lineage>
        <taxon>Eukaryota</taxon>
        <taxon>Sar</taxon>
        <taxon>Alveolata</taxon>
        <taxon>Perkinsozoa</taxon>
        <taxon>Perkinsea</taxon>
        <taxon>Perkinsida</taxon>
        <taxon>Perkinsidae</taxon>
        <taxon>Perkinsus</taxon>
    </lineage>
</organism>
<feature type="domain" description="SAC" evidence="5">
    <location>
        <begin position="171"/>
        <end position="496"/>
    </location>
</feature>
<evidence type="ECO:0000256" key="2">
    <source>
        <dbReference type="ARBA" id="ARBA00009678"/>
    </source>
</evidence>
<dbReference type="EC" id="3.1.3.36" evidence="3"/>
<feature type="region of interest" description="Disordered" evidence="4">
    <location>
        <begin position="133"/>
        <end position="159"/>
    </location>
</feature>
<comment type="caution">
    <text evidence="6">The sequence shown here is derived from an EMBL/GenBank/DDBJ whole genome shotgun (WGS) entry which is preliminary data.</text>
</comment>
<proteinExistence type="inferred from homology"/>
<dbReference type="InterPro" id="IPR000300">
    <property type="entry name" value="IPPc"/>
</dbReference>
<comment type="similarity">
    <text evidence="1">Belongs to the synaptojanin family.</text>
</comment>
<evidence type="ECO:0000313" key="7">
    <source>
        <dbReference type="Proteomes" id="UP000541610"/>
    </source>
</evidence>
<reference evidence="6 7" key="1">
    <citation type="submission" date="2020-04" db="EMBL/GenBank/DDBJ databases">
        <title>Perkinsus olseni comparative genomics.</title>
        <authorList>
            <person name="Bogema D.R."/>
        </authorList>
    </citation>
    <scope>NUCLEOTIDE SEQUENCE [LARGE SCALE GENOMIC DNA]</scope>
    <source>
        <strain evidence="6">00978-12</strain>
    </source>
</reference>
<dbReference type="OrthoDB" id="405996at2759"/>
<feature type="region of interest" description="Disordered" evidence="4">
    <location>
        <begin position="1"/>
        <end position="34"/>
    </location>
</feature>
<dbReference type="InterPro" id="IPR002013">
    <property type="entry name" value="SAC_dom"/>
</dbReference>
<evidence type="ECO:0000256" key="1">
    <source>
        <dbReference type="ARBA" id="ARBA00008943"/>
    </source>
</evidence>
<feature type="compositionally biased region" description="Polar residues" evidence="4">
    <location>
        <begin position="136"/>
        <end position="149"/>
    </location>
</feature>
<dbReference type="PANTHER" id="PTHR45662">
    <property type="entry name" value="PHOSPHATIDYLINOSITIDE PHOSPHATASE SAC1"/>
    <property type="match status" value="1"/>
</dbReference>